<evidence type="ECO:0000313" key="6">
    <source>
        <dbReference type="EMBL" id="SFE71523.1"/>
    </source>
</evidence>
<feature type="chain" id="PRO_5009302163" evidence="4">
    <location>
        <begin position="23"/>
        <end position="322"/>
    </location>
</feature>
<organism evidence="6 7">
    <name type="scientific">Roseivivax sediminis</name>
    <dbReference type="NCBI Taxonomy" id="936889"/>
    <lineage>
        <taxon>Bacteria</taxon>
        <taxon>Pseudomonadati</taxon>
        <taxon>Pseudomonadota</taxon>
        <taxon>Alphaproteobacteria</taxon>
        <taxon>Rhodobacterales</taxon>
        <taxon>Roseobacteraceae</taxon>
        <taxon>Roseivivax</taxon>
    </lineage>
</organism>
<proteinExistence type="inferred from homology"/>
<dbReference type="PANTHER" id="PTHR30024">
    <property type="entry name" value="ALIPHATIC SULFONATES-BINDING PROTEIN-RELATED"/>
    <property type="match status" value="1"/>
</dbReference>
<gene>
    <name evidence="6" type="ORF">SAMN04515678_11475</name>
</gene>
<evidence type="ECO:0000313" key="7">
    <source>
        <dbReference type="Proteomes" id="UP000325289"/>
    </source>
</evidence>
<dbReference type="SUPFAM" id="SSF53850">
    <property type="entry name" value="Periplasmic binding protein-like II"/>
    <property type="match status" value="1"/>
</dbReference>
<comment type="similarity">
    <text evidence="2">Belongs to the bacterial solute-binding protein SsuA/TauA family.</text>
</comment>
<dbReference type="InterPro" id="IPR015168">
    <property type="entry name" value="SsuA/THI5"/>
</dbReference>
<evidence type="ECO:0000256" key="3">
    <source>
        <dbReference type="ARBA" id="ARBA00022729"/>
    </source>
</evidence>
<dbReference type="RefSeq" id="WP_149757886.1">
    <property type="nucleotide sequence ID" value="NZ_FOMS01000014.1"/>
</dbReference>
<feature type="signal peptide" evidence="4">
    <location>
        <begin position="1"/>
        <end position="22"/>
    </location>
</feature>
<dbReference type="Pfam" id="PF09084">
    <property type="entry name" value="NMT1"/>
    <property type="match status" value="1"/>
</dbReference>
<keyword evidence="7" id="KW-1185">Reference proteome</keyword>
<reference evidence="6 7" key="1">
    <citation type="submission" date="2016-10" db="EMBL/GenBank/DDBJ databases">
        <authorList>
            <person name="Varghese N."/>
            <person name="Submissions S."/>
        </authorList>
    </citation>
    <scope>NUCLEOTIDE SEQUENCE [LARGE SCALE GENOMIC DNA]</scope>
    <source>
        <strain evidence="7">YIM D21,KCTC 23444,ACCC 10710</strain>
    </source>
</reference>
<dbReference type="Gene3D" id="3.40.190.10">
    <property type="entry name" value="Periplasmic binding protein-like II"/>
    <property type="match status" value="2"/>
</dbReference>
<evidence type="ECO:0000256" key="1">
    <source>
        <dbReference type="ARBA" id="ARBA00004418"/>
    </source>
</evidence>
<dbReference type="OrthoDB" id="5348911at2"/>
<evidence type="ECO:0000259" key="5">
    <source>
        <dbReference type="Pfam" id="PF09084"/>
    </source>
</evidence>
<dbReference type="AlphaFoldDB" id="A0A1I2CUR1"/>
<dbReference type="EMBL" id="FOMS01000014">
    <property type="protein sequence ID" value="SFE71523.1"/>
    <property type="molecule type" value="Genomic_DNA"/>
</dbReference>
<comment type="subcellular location">
    <subcellularLocation>
        <location evidence="1">Periplasm</location>
    </subcellularLocation>
</comment>
<dbReference type="GO" id="GO:0042597">
    <property type="term" value="C:periplasmic space"/>
    <property type="evidence" value="ECO:0007669"/>
    <property type="project" value="UniProtKB-SubCell"/>
</dbReference>
<name>A0A1I2CUR1_9RHOB</name>
<dbReference type="GO" id="GO:0042918">
    <property type="term" value="P:alkanesulfonate transmembrane transport"/>
    <property type="evidence" value="ECO:0007669"/>
    <property type="project" value="TreeGrafter"/>
</dbReference>
<evidence type="ECO:0000256" key="4">
    <source>
        <dbReference type="SAM" id="SignalP"/>
    </source>
</evidence>
<feature type="domain" description="SsuA/THI5-like" evidence="5">
    <location>
        <begin position="38"/>
        <end position="240"/>
    </location>
</feature>
<dbReference type="Proteomes" id="UP000325289">
    <property type="component" value="Unassembled WGS sequence"/>
</dbReference>
<evidence type="ECO:0000256" key="2">
    <source>
        <dbReference type="ARBA" id="ARBA00010742"/>
    </source>
</evidence>
<sequence>MTVFKTLALTATLALAPSFASAEELVFAWSPNPQTPQVDVALAQGYFEEAGVDVSLVSFASGREGFEALLGGQVDVAFMAEFPAATGALTGQPFRIVGDLARYTGSRVIGNAEAGPLESAADLAGRRIGTTIGTNVHYFLDGLLSEAGIEAEIISAAPPDLVPAVERGDVDAIVAFPTFYAAAEETLGDSYTELRGSDYQVHYILATTPEMTEAKRGTLEAFIGALAKADADVAADPDMAMEAVAASMSGAMSVAELEAMWRDVDIGLTLDDDLTDLITAEAGWILDQGVIRAEPLSRDAVAAFVAPGPLEAVAPEAVSLAN</sequence>
<dbReference type="PANTHER" id="PTHR30024:SF47">
    <property type="entry name" value="TAURINE-BINDING PERIPLASMIC PROTEIN"/>
    <property type="match status" value="1"/>
</dbReference>
<accession>A0A1I2CUR1</accession>
<keyword evidence="3 4" id="KW-0732">Signal</keyword>
<protein>
    <submittedName>
        <fullName evidence="6">NitT/TauT family transport system substrate-binding protein</fullName>
    </submittedName>
</protein>